<dbReference type="EMBL" id="CAJVPP010003995">
    <property type="protein sequence ID" value="CAG8641627.1"/>
    <property type="molecule type" value="Genomic_DNA"/>
</dbReference>
<dbReference type="Proteomes" id="UP000789375">
    <property type="component" value="Unassembled WGS sequence"/>
</dbReference>
<name>A0A9N9DNF2_FUNMO</name>
<keyword evidence="2" id="KW-1185">Reference proteome</keyword>
<accession>A0A9N9DNF2</accession>
<evidence type="ECO:0000313" key="2">
    <source>
        <dbReference type="Proteomes" id="UP000789375"/>
    </source>
</evidence>
<protein>
    <submittedName>
        <fullName evidence="1">9143_t:CDS:1</fullName>
    </submittedName>
</protein>
<gene>
    <name evidence="1" type="ORF">FMOSSE_LOCUS11018</name>
</gene>
<comment type="caution">
    <text evidence="1">The sequence shown here is derived from an EMBL/GenBank/DDBJ whole genome shotgun (WGS) entry which is preliminary data.</text>
</comment>
<evidence type="ECO:0000313" key="1">
    <source>
        <dbReference type="EMBL" id="CAG8641627.1"/>
    </source>
</evidence>
<dbReference type="AlphaFoldDB" id="A0A9N9DNF2"/>
<reference evidence="1" key="1">
    <citation type="submission" date="2021-06" db="EMBL/GenBank/DDBJ databases">
        <authorList>
            <person name="Kallberg Y."/>
            <person name="Tangrot J."/>
            <person name="Rosling A."/>
        </authorList>
    </citation>
    <scope>NUCLEOTIDE SEQUENCE</scope>
    <source>
        <strain evidence="1">87-6 pot B 2015</strain>
    </source>
</reference>
<proteinExistence type="predicted"/>
<organism evidence="1 2">
    <name type="scientific">Funneliformis mosseae</name>
    <name type="common">Endomycorrhizal fungus</name>
    <name type="synonym">Glomus mosseae</name>
    <dbReference type="NCBI Taxonomy" id="27381"/>
    <lineage>
        <taxon>Eukaryota</taxon>
        <taxon>Fungi</taxon>
        <taxon>Fungi incertae sedis</taxon>
        <taxon>Mucoromycota</taxon>
        <taxon>Glomeromycotina</taxon>
        <taxon>Glomeromycetes</taxon>
        <taxon>Glomerales</taxon>
        <taxon>Glomeraceae</taxon>
        <taxon>Funneliformis</taxon>
    </lineage>
</organism>
<sequence>YTNEKSNNNNDSTISQNINYAVSKLSSQKKSDLSDLDIIASTPLLEKFIKPINKKLEHKKVLLRNINENNSEVDINKARENNNKVFEKQNSLEHLSYANVTAIFLLQTGSYVIAMFNNILCIAQIIAMYEQKASMHSYIDTFVSNLKSLSYVSMKIYFYINDISVNEEALILKDFE</sequence>
<feature type="non-terminal residue" evidence="1">
    <location>
        <position position="1"/>
    </location>
</feature>